<keyword evidence="2" id="KW-1185">Reference proteome</keyword>
<dbReference type="EMBL" id="VKLS01000182">
    <property type="protein sequence ID" value="TSB39152.1"/>
    <property type="molecule type" value="Genomic_DNA"/>
</dbReference>
<evidence type="ECO:0000313" key="1">
    <source>
        <dbReference type="EMBL" id="TSB39152.1"/>
    </source>
</evidence>
<gene>
    <name evidence="1" type="ORF">FNZ23_16005</name>
</gene>
<evidence type="ECO:0000313" key="2">
    <source>
        <dbReference type="Proteomes" id="UP000320888"/>
    </source>
</evidence>
<accession>A0A553ZCI5</accession>
<dbReference type="Proteomes" id="UP000320888">
    <property type="component" value="Unassembled WGS sequence"/>
</dbReference>
<dbReference type="OrthoDB" id="4338436at2"/>
<name>A0A553ZCI5_9ACTN</name>
<reference evidence="1 2" key="1">
    <citation type="submission" date="2019-07" db="EMBL/GenBank/DDBJ databases">
        <title>Draft genome for Streptomyces benahoarensis MZ03-48.</title>
        <authorList>
            <person name="Gonzalez-Pimentel J.L."/>
        </authorList>
    </citation>
    <scope>NUCLEOTIDE SEQUENCE [LARGE SCALE GENOMIC DNA]</scope>
    <source>
        <strain evidence="1 2">MZ03-48</strain>
    </source>
</reference>
<protein>
    <submittedName>
        <fullName evidence="1">Uncharacterized protein</fullName>
    </submittedName>
</protein>
<sequence>MIMVQLRPRERRVERASVVQGKMPTNRWEMQVQGLPGALKKKVPSSYEEGTFFVVCLDGKVWEAALRCENSRGGPCGSAAWFGHGFLFPVVREGFRRSPGPSSAVGRALCCER</sequence>
<comment type="caution">
    <text evidence="1">The sequence shown here is derived from an EMBL/GenBank/DDBJ whole genome shotgun (WGS) entry which is preliminary data.</text>
</comment>
<dbReference type="AlphaFoldDB" id="A0A553ZCI5"/>
<proteinExistence type="predicted"/>
<organism evidence="1 2">
    <name type="scientific">Streptomyces benahoarensis</name>
    <dbReference type="NCBI Taxonomy" id="2595054"/>
    <lineage>
        <taxon>Bacteria</taxon>
        <taxon>Bacillati</taxon>
        <taxon>Actinomycetota</taxon>
        <taxon>Actinomycetes</taxon>
        <taxon>Kitasatosporales</taxon>
        <taxon>Streptomycetaceae</taxon>
        <taxon>Streptomyces</taxon>
    </lineage>
</organism>